<protein>
    <submittedName>
        <fullName evidence="2">GNAT family N-acetyltransferase</fullName>
    </submittedName>
</protein>
<dbReference type="Pfam" id="PF13302">
    <property type="entry name" value="Acetyltransf_3"/>
    <property type="match status" value="1"/>
</dbReference>
<dbReference type="Gene3D" id="3.40.630.30">
    <property type="match status" value="1"/>
</dbReference>
<evidence type="ECO:0000313" key="3">
    <source>
        <dbReference type="Proteomes" id="UP000251558"/>
    </source>
</evidence>
<accession>A0A330HTB4</accession>
<dbReference type="FunFam" id="3.40.630.30:FF:000047">
    <property type="entry name" value="Acetyltransferase, GNAT family"/>
    <property type="match status" value="1"/>
</dbReference>
<dbReference type="PANTHER" id="PTHR43441:SF2">
    <property type="entry name" value="FAMILY ACETYLTRANSFERASE, PUTATIVE (AFU_ORTHOLOGUE AFUA_7G00850)-RELATED"/>
    <property type="match status" value="1"/>
</dbReference>
<proteinExistence type="predicted"/>
<dbReference type="InterPro" id="IPR016181">
    <property type="entry name" value="Acyl_CoA_acyltransferase"/>
</dbReference>
<dbReference type="GO" id="GO:0008999">
    <property type="term" value="F:protein-N-terminal-alanine acetyltransferase activity"/>
    <property type="evidence" value="ECO:0007669"/>
    <property type="project" value="TreeGrafter"/>
</dbReference>
<keyword evidence="2" id="KW-0808">Transferase</keyword>
<feature type="domain" description="N-acetyltransferase" evidence="1">
    <location>
        <begin position="57"/>
        <end position="202"/>
    </location>
</feature>
<evidence type="ECO:0000259" key="1">
    <source>
        <dbReference type="PROSITE" id="PS51186"/>
    </source>
</evidence>
<dbReference type="AlphaFoldDB" id="A0A330HTB4"/>
<sequence length="248" mass="28633">MSNGLEFPVSENSGVPEKIGVSENLKEWRPRPRPDRKAFEGRYVRLEPFSAAKHGDGLYETSSVADIDGRFAWLPDYPPKSRADFQPWLDKAEALEDPLFFTVIDKASGKVAGRQTLMRIDTNNGVIEIGNIYWGPLISRKPGATEAQFLFMKYVFDELGYRRYEWKCNNRNEPSKRAAERFGFKFEGIFRQHFVVKGENRDTAWYSVIDKEWPALRKAYEAWLDPANFDGEGGQKRRLEDFRAEFGA</sequence>
<dbReference type="PROSITE" id="PS51186">
    <property type="entry name" value="GNAT"/>
    <property type="match status" value="1"/>
</dbReference>
<organism evidence="2 3">
    <name type="scientific">Mesorhizobium hawassense</name>
    <dbReference type="NCBI Taxonomy" id="1209954"/>
    <lineage>
        <taxon>Bacteria</taxon>
        <taxon>Pseudomonadati</taxon>
        <taxon>Pseudomonadota</taxon>
        <taxon>Alphaproteobacteria</taxon>
        <taxon>Hyphomicrobiales</taxon>
        <taxon>Phyllobacteriaceae</taxon>
        <taxon>Mesorhizobium</taxon>
    </lineage>
</organism>
<reference evidence="2 3" key="2">
    <citation type="submission" date="2018-07" db="EMBL/GenBank/DDBJ databases">
        <title>Diversity of Mesorhizobium strains in Brazil.</title>
        <authorList>
            <person name="Helene L.C.F."/>
            <person name="Dall'Agnol R."/>
            <person name="Delamuta J.R.M."/>
            <person name="Hungria M."/>
        </authorList>
    </citation>
    <scope>NUCLEOTIDE SEQUENCE [LARGE SCALE GENOMIC DNA]</scope>
    <source>
        <strain evidence="2 3">AC99b</strain>
    </source>
</reference>
<keyword evidence="3" id="KW-1185">Reference proteome</keyword>
<evidence type="ECO:0000313" key="2">
    <source>
        <dbReference type="EMBL" id="RAZ91946.1"/>
    </source>
</evidence>
<dbReference type="Proteomes" id="UP000251558">
    <property type="component" value="Unassembled WGS sequence"/>
</dbReference>
<dbReference type="GO" id="GO:1990189">
    <property type="term" value="F:protein N-terminal-serine acetyltransferase activity"/>
    <property type="evidence" value="ECO:0007669"/>
    <property type="project" value="TreeGrafter"/>
</dbReference>
<name>A0A330HTB4_9HYPH</name>
<dbReference type="PANTHER" id="PTHR43441">
    <property type="entry name" value="RIBOSOMAL-PROTEIN-SERINE ACETYLTRANSFERASE"/>
    <property type="match status" value="1"/>
</dbReference>
<dbReference type="OrthoDB" id="5295305at2"/>
<reference evidence="3" key="1">
    <citation type="submission" date="2018-06" db="EMBL/GenBank/DDBJ databases">
        <authorList>
            <person name="Helene L.C."/>
            <person name="Dall'Agnol R."/>
            <person name="Delamuta J.R."/>
            <person name="Hungria M."/>
        </authorList>
    </citation>
    <scope>NUCLEOTIDE SEQUENCE [LARGE SCALE GENOMIC DNA]</scope>
    <source>
        <strain evidence="3">AC99b</strain>
    </source>
</reference>
<dbReference type="SUPFAM" id="SSF55729">
    <property type="entry name" value="Acyl-CoA N-acyltransferases (Nat)"/>
    <property type="match status" value="1"/>
</dbReference>
<dbReference type="EMBL" id="QMBP01000002">
    <property type="protein sequence ID" value="RAZ91946.1"/>
    <property type="molecule type" value="Genomic_DNA"/>
</dbReference>
<gene>
    <name evidence="2" type="ORF">DPM33_05595</name>
</gene>
<dbReference type="InterPro" id="IPR000182">
    <property type="entry name" value="GNAT_dom"/>
</dbReference>
<dbReference type="InterPro" id="IPR051908">
    <property type="entry name" value="Ribosomal_N-acetyltransferase"/>
</dbReference>
<comment type="caution">
    <text evidence="2">The sequence shown here is derived from an EMBL/GenBank/DDBJ whole genome shotgun (WGS) entry which is preliminary data.</text>
</comment>